<comment type="caution">
    <text evidence="1">The sequence shown here is derived from an EMBL/GenBank/DDBJ whole genome shotgun (WGS) entry which is preliminary data.</text>
</comment>
<accession>A0A9N9JH48</accession>
<proteinExistence type="predicted"/>
<name>A0A9N9JH48_9GLOM</name>
<feature type="non-terminal residue" evidence="1">
    <location>
        <position position="1"/>
    </location>
</feature>
<evidence type="ECO:0000313" key="2">
    <source>
        <dbReference type="Proteomes" id="UP000789405"/>
    </source>
</evidence>
<sequence>PLNCSLLASFKDSTNVSIANTISSFFNELLADCNCALLKVTGMDRVGPGLIKPNFPLI</sequence>
<evidence type="ECO:0000313" key="1">
    <source>
        <dbReference type="EMBL" id="CAG8779090.1"/>
    </source>
</evidence>
<organism evidence="1 2">
    <name type="scientific">Dentiscutata erythropus</name>
    <dbReference type="NCBI Taxonomy" id="1348616"/>
    <lineage>
        <taxon>Eukaryota</taxon>
        <taxon>Fungi</taxon>
        <taxon>Fungi incertae sedis</taxon>
        <taxon>Mucoromycota</taxon>
        <taxon>Glomeromycotina</taxon>
        <taxon>Glomeromycetes</taxon>
        <taxon>Diversisporales</taxon>
        <taxon>Gigasporaceae</taxon>
        <taxon>Dentiscutata</taxon>
    </lineage>
</organism>
<gene>
    <name evidence="1" type="ORF">DERYTH_LOCUS19438</name>
</gene>
<keyword evidence="2" id="KW-1185">Reference proteome</keyword>
<protein>
    <submittedName>
        <fullName evidence="1">3142_t:CDS:1</fullName>
    </submittedName>
</protein>
<dbReference type="AlphaFoldDB" id="A0A9N9JH48"/>
<dbReference type="EMBL" id="CAJVPY010021300">
    <property type="protein sequence ID" value="CAG8779090.1"/>
    <property type="molecule type" value="Genomic_DNA"/>
</dbReference>
<dbReference type="Proteomes" id="UP000789405">
    <property type="component" value="Unassembled WGS sequence"/>
</dbReference>
<reference evidence="1" key="1">
    <citation type="submission" date="2021-06" db="EMBL/GenBank/DDBJ databases">
        <authorList>
            <person name="Kallberg Y."/>
            <person name="Tangrot J."/>
            <person name="Rosling A."/>
        </authorList>
    </citation>
    <scope>NUCLEOTIDE SEQUENCE</scope>
    <source>
        <strain evidence="1">MA453B</strain>
    </source>
</reference>